<organism evidence="4 5">
    <name type="scientific">Mesorhabditis spiculigera</name>
    <dbReference type="NCBI Taxonomy" id="96644"/>
    <lineage>
        <taxon>Eukaryota</taxon>
        <taxon>Metazoa</taxon>
        <taxon>Ecdysozoa</taxon>
        <taxon>Nematoda</taxon>
        <taxon>Chromadorea</taxon>
        <taxon>Rhabditida</taxon>
        <taxon>Rhabditina</taxon>
        <taxon>Rhabditomorpha</taxon>
        <taxon>Rhabditoidea</taxon>
        <taxon>Rhabditidae</taxon>
        <taxon>Mesorhabditinae</taxon>
        <taxon>Mesorhabditis</taxon>
    </lineage>
</organism>
<comment type="caution">
    <text evidence="4">The sequence shown here is derived from an EMBL/GenBank/DDBJ whole genome shotgun (WGS) entry which is preliminary data.</text>
</comment>
<feature type="non-terminal residue" evidence="4">
    <location>
        <position position="132"/>
    </location>
</feature>
<dbReference type="Pfam" id="PF01549">
    <property type="entry name" value="ShK"/>
    <property type="match status" value="2"/>
</dbReference>
<evidence type="ECO:0000256" key="1">
    <source>
        <dbReference type="PROSITE-ProRule" id="PRU01005"/>
    </source>
</evidence>
<dbReference type="Proteomes" id="UP001177023">
    <property type="component" value="Unassembled WGS sequence"/>
</dbReference>
<dbReference type="SMART" id="SM00254">
    <property type="entry name" value="ShKT"/>
    <property type="match status" value="2"/>
</dbReference>
<gene>
    <name evidence="4" type="ORF">MSPICULIGERA_LOCUS14197</name>
</gene>
<evidence type="ECO:0000313" key="4">
    <source>
        <dbReference type="EMBL" id="CAJ0575895.1"/>
    </source>
</evidence>
<feature type="chain" id="PRO_5041418666" description="ShKT domain-containing protein" evidence="2">
    <location>
        <begin position="22"/>
        <end position="132"/>
    </location>
</feature>
<keyword evidence="5" id="KW-1185">Reference proteome</keyword>
<dbReference type="EMBL" id="CATQJA010002641">
    <property type="protein sequence ID" value="CAJ0575895.1"/>
    <property type="molecule type" value="Genomic_DNA"/>
</dbReference>
<accession>A0AA36G253</accession>
<feature type="domain" description="ShKT" evidence="3">
    <location>
        <begin position="53"/>
        <end position="93"/>
    </location>
</feature>
<dbReference type="InterPro" id="IPR003582">
    <property type="entry name" value="ShKT_dom"/>
</dbReference>
<dbReference type="PANTHER" id="PTHR21724">
    <property type="entry name" value="SHKT DOMAIN-CONTAINING PROTEIN"/>
    <property type="match status" value="1"/>
</dbReference>
<evidence type="ECO:0000259" key="3">
    <source>
        <dbReference type="PROSITE" id="PS51670"/>
    </source>
</evidence>
<comment type="caution">
    <text evidence="1">Lacks conserved residue(s) required for the propagation of feature annotation.</text>
</comment>
<dbReference type="Gene3D" id="1.10.10.1940">
    <property type="match status" value="1"/>
</dbReference>
<sequence>MRFAAVVLLATLSLFSMTVMAQLEGSTCVNGICPANYVCGAGNVCYAATPVNCVDASTNCATWVKNGFCRNAFYKTADKKTSCCKSCGFDTVCRDADPNCPTYDRTQNYCAGTSVTEIQKINTCKKTCGVCQ</sequence>
<reference evidence="4" key="1">
    <citation type="submission" date="2023-06" db="EMBL/GenBank/DDBJ databases">
        <authorList>
            <person name="Delattre M."/>
        </authorList>
    </citation>
    <scope>NUCLEOTIDE SEQUENCE</scope>
    <source>
        <strain evidence="4">AF72</strain>
    </source>
</reference>
<dbReference type="AlphaFoldDB" id="A0AA36G253"/>
<name>A0AA36G253_9BILA</name>
<evidence type="ECO:0000256" key="2">
    <source>
        <dbReference type="SAM" id="SignalP"/>
    </source>
</evidence>
<protein>
    <recommendedName>
        <fullName evidence="3">ShKT domain-containing protein</fullName>
    </recommendedName>
</protein>
<proteinExistence type="predicted"/>
<keyword evidence="2" id="KW-0732">Signal</keyword>
<feature type="signal peptide" evidence="2">
    <location>
        <begin position="1"/>
        <end position="21"/>
    </location>
</feature>
<evidence type="ECO:0000313" key="5">
    <source>
        <dbReference type="Proteomes" id="UP001177023"/>
    </source>
</evidence>
<dbReference type="PANTHER" id="PTHR21724:SF108">
    <property type="entry name" value="SHKT DOMAIN-CONTAINING PROTEIN"/>
    <property type="match status" value="1"/>
</dbReference>
<dbReference type="PROSITE" id="PS51670">
    <property type="entry name" value="SHKT"/>
    <property type="match status" value="1"/>
</dbReference>